<evidence type="ECO:0000256" key="4">
    <source>
        <dbReference type="ARBA" id="ARBA00022723"/>
    </source>
</evidence>
<dbReference type="PRINTS" id="PR00296">
    <property type="entry name" value="CYCLINKINASE"/>
</dbReference>
<dbReference type="InterPro" id="IPR059153">
    <property type="entry name" value="NSD_PHD-1st"/>
</dbReference>
<dbReference type="GO" id="GO:0045944">
    <property type="term" value="P:positive regulation of transcription by RNA polymerase II"/>
    <property type="evidence" value="ECO:0000318"/>
    <property type="project" value="GO_Central"/>
</dbReference>
<dbReference type="InterPro" id="IPR019786">
    <property type="entry name" value="Zinc_finger_PHD-type_CS"/>
</dbReference>
<name>A0A3Q7IZN9_SOLLC</name>
<dbReference type="EnsemblPlants" id="Solyc11g066480.2.1">
    <property type="protein sequence ID" value="Solyc11g066480.2.1"/>
    <property type="gene ID" value="Solyc11g066480.2"/>
</dbReference>
<dbReference type="Proteomes" id="UP000004994">
    <property type="component" value="Chromosome 11"/>
</dbReference>
<dbReference type="Pfam" id="PF01111">
    <property type="entry name" value="CKS"/>
    <property type="match status" value="1"/>
</dbReference>
<feature type="compositionally biased region" description="Basic and acidic residues" evidence="11">
    <location>
        <begin position="267"/>
        <end position="277"/>
    </location>
</feature>
<keyword evidence="4" id="KW-0479">Metal-binding</keyword>
<evidence type="ECO:0000256" key="9">
    <source>
        <dbReference type="PROSITE-ProRule" id="PRU00146"/>
    </source>
</evidence>
<evidence type="ECO:0000256" key="7">
    <source>
        <dbReference type="ARBA" id="ARBA00023242"/>
    </source>
</evidence>
<keyword evidence="14" id="KW-1185">Reference proteome</keyword>
<dbReference type="InterPro" id="IPR016181">
    <property type="entry name" value="Acyl_CoA_acyltransferase"/>
</dbReference>
<reference evidence="13" key="2">
    <citation type="submission" date="2019-01" db="UniProtKB">
        <authorList>
            <consortium name="EnsemblPlants"/>
        </authorList>
    </citation>
    <scope>IDENTIFICATION</scope>
    <source>
        <strain evidence="13">cv. Heinz 1706</strain>
    </source>
</reference>
<feature type="compositionally biased region" description="Low complexity" evidence="11">
    <location>
        <begin position="586"/>
        <end position="599"/>
    </location>
</feature>
<dbReference type="InterPro" id="IPR013083">
    <property type="entry name" value="Znf_RING/FYVE/PHD"/>
</dbReference>
<dbReference type="SMART" id="SM01084">
    <property type="entry name" value="CKS"/>
    <property type="match status" value="1"/>
</dbReference>
<dbReference type="GO" id="GO:0016538">
    <property type="term" value="F:cyclin-dependent protein serine/threonine kinase regulator activity"/>
    <property type="evidence" value="ECO:0007669"/>
    <property type="project" value="InterPro"/>
</dbReference>
<evidence type="ECO:0000256" key="2">
    <source>
        <dbReference type="ARBA" id="ARBA00007782"/>
    </source>
</evidence>
<dbReference type="FunCoup" id="A0A3Q7IZN9">
    <property type="interactions" value="2053"/>
</dbReference>
<evidence type="ECO:0000256" key="1">
    <source>
        <dbReference type="ARBA" id="ARBA00004123"/>
    </source>
</evidence>
<dbReference type="InParanoid" id="A0A3Q7IZN9"/>
<dbReference type="InterPro" id="IPR056511">
    <property type="entry name" value="IDM1_C"/>
</dbReference>
<dbReference type="GO" id="GO:0051301">
    <property type="term" value="P:cell division"/>
    <property type="evidence" value="ECO:0007669"/>
    <property type="project" value="UniProtKB-UniRule"/>
</dbReference>
<keyword evidence="3 10" id="KW-0132">Cell division</keyword>
<evidence type="ECO:0000256" key="5">
    <source>
        <dbReference type="ARBA" id="ARBA00022771"/>
    </source>
</evidence>
<dbReference type="OMA" id="CENMFAK"/>
<dbReference type="Pfam" id="PF16135">
    <property type="entry name" value="TDBD"/>
    <property type="match status" value="2"/>
</dbReference>
<protein>
    <recommendedName>
        <fullName evidence="10">Cyclin-dependent kinases regulatory subunit</fullName>
    </recommendedName>
</protein>
<dbReference type="FunFam" id="3.30.170.10:FF:000003">
    <property type="entry name" value="Cyclin-dependent kinases regulatory subunit"/>
    <property type="match status" value="1"/>
</dbReference>
<comment type="subcellular location">
    <subcellularLocation>
        <location evidence="1">Nucleus</location>
    </subcellularLocation>
</comment>
<dbReference type="PANTHER" id="PTHR47025:SF2">
    <property type="entry name" value="AUTOIMMUNE REGULATOR"/>
    <property type="match status" value="1"/>
</dbReference>
<feature type="domain" description="PHD-type" evidence="12">
    <location>
        <begin position="807"/>
        <end position="868"/>
    </location>
</feature>
<dbReference type="Pfam" id="PF23011">
    <property type="entry name" value="PHD-1st_NSD"/>
    <property type="match status" value="1"/>
</dbReference>
<accession>A0A3Q7IZN9</accession>
<evidence type="ECO:0000256" key="10">
    <source>
        <dbReference type="RuleBase" id="RU311113"/>
    </source>
</evidence>
<dbReference type="GO" id="GO:0005737">
    <property type="term" value="C:cytoplasm"/>
    <property type="evidence" value="ECO:0007669"/>
    <property type="project" value="UniProtKB-ARBA"/>
</dbReference>
<dbReference type="Gene3D" id="3.40.630.30">
    <property type="match status" value="1"/>
</dbReference>
<evidence type="ECO:0000256" key="8">
    <source>
        <dbReference type="ARBA" id="ARBA00023306"/>
    </source>
</evidence>
<feature type="region of interest" description="Disordered" evidence="11">
    <location>
        <begin position="261"/>
        <end position="286"/>
    </location>
</feature>
<feature type="compositionally biased region" description="Polar residues" evidence="11">
    <location>
        <begin position="44"/>
        <end position="58"/>
    </location>
</feature>
<dbReference type="Gramene" id="Solyc11g066480.2.1">
    <property type="protein sequence ID" value="Solyc11g066480.2.1"/>
    <property type="gene ID" value="Solyc11g066480.2"/>
</dbReference>
<dbReference type="GO" id="GO:0008270">
    <property type="term" value="F:zinc ion binding"/>
    <property type="evidence" value="ECO:0007669"/>
    <property type="project" value="UniProtKB-KW"/>
</dbReference>
<evidence type="ECO:0000313" key="14">
    <source>
        <dbReference type="Proteomes" id="UP000004994"/>
    </source>
</evidence>
<dbReference type="GO" id="GO:0042393">
    <property type="term" value="F:histone binding"/>
    <property type="evidence" value="ECO:0000318"/>
    <property type="project" value="GO_Central"/>
</dbReference>
<evidence type="ECO:0000313" key="13">
    <source>
        <dbReference type="EnsemblPlants" id="Solyc11g066480.2.1"/>
    </source>
</evidence>
<keyword evidence="5 9" id="KW-0863">Zinc-finger</keyword>
<dbReference type="FunFam" id="3.30.40.10:FF:000413">
    <property type="entry name" value="PHD zinc finger protein"/>
    <property type="match status" value="1"/>
</dbReference>
<dbReference type="FunFam" id="3.30.40.10:FF:000494">
    <property type="entry name" value="Acyl-CoA N-acyltransferase with RING/FYVE/PHD-type zinc finger domain"/>
    <property type="match status" value="1"/>
</dbReference>
<feature type="compositionally biased region" description="Basic and acidic residues" evidence="11">
    <location>
        <begin position="236"/>
        <end position="246"/>
    </location>
</feature>
<feature type="region of interest" description="Disordered" evidence="11">
    <location>
        <begin position="578"/>
        <end position="620"/>
    </location>
</feature>
<comment type="similarity">
    <text evidence="2 10">Belongs to the CKS family.</text>
</comment>
<feature type="region of interest" description="Disordered" evidence="11">
    <location>
        <begin position="35"/>
        <end position="59"/>
    </location>
</feature>
<keyword evidence="8 10" id="KW-0131">Cell cycle</keyword>
<feature type="compositionally biased region" description="Polar residues" evidence="11">
    <location>
        <begin position="226"/>
        <end position="235"/>
    </location>
</feature>
<dbReference type="Pfam" id="PF23209">
    <property type="entry name" value="IDM1_C"/>
    <property type="match status" value="1"/>
</dbReference>
<dbReference type="SUPFAM" id="SSF55637">
    <property type="entry name" value="Cell cycle regulatory proteins"/>
    <property type="match status" value="1"/>
</dbReference>
<dbReference type="InterPro" id="IPR036858">
    <property type="entry name" value="Cyclin-dep_kinase_reg-sub_sf"/>
</dbReference>
<dbReference type="AlphaFoldDB" id="A0A3Q7IZN9"/>
<dbReference type="InterPro" id="IPR019787">
    <property type="entry name" value="Znf_PHD-finger"/>
</dbReference>
<comment type="function">
    <text evidence="10">Binds to the catalytic subunit of the cyclin dependent kinases and is essential for their biological function.</text>
</comment>
<dbReference type="GO" id="GO:0003682">
    <property type="term" value="F:chromatin binding"/>
    <property type="evidence" value="ECO:0000318"/>
    <property type="project" value="GO_Central"/>
</dbReference>
<dbReference type="GO" id="GO:0000977">
    <property type="term" value="F:RNA polymerase II transcription regulatory region sequence-specific DNA binding"/>
    <property type="evidence" value="ECO:0000318"/>
    <property type="project" value="GO_Central"/>
</dbReference>
<dbReference type="CDD" id="cd15539">
    <property type="entry name" value="PHD1_AIRE"/>
    <property type="match status" value="1"/>
</dbReference>
<dbReference type="InterPro" id="IPR032308">
    <property type="entry name" value="TDBD"/>
</dbReference>
<dbReference type="GO" id="GO:0005634">
    <property type="term" value="C:nucleus"/>
    <property type="evidence" value="ECO:0000318"/>
    <property type="project" value="GO_Central"/>
</dbReference>
<sequence>MANGSENGEIVVSSIRTGMKREFAMMMKAQADWDIDVGQKRVTRTPQSSQNSPGNVSNDKVYVKKRKREVKDVVDSEDLSNLKVVGKELESDGVVKKDDNVALLSEDLSNSKVVGEELESDGVQKMDQNVVLLSGDLSNSKVVEELESDRVVKKDDNVVLLSEDLSNSKVVGEEQERDGIVTRDENVIILSEEEEPKSGVVDCTSDDEKKAKMDEGVVGSGEEGNASLQNCGNDATTEKGESAKTNDDFDEEMAEIVPELAVTAQGDGKDEQKRGDDTQNEMPTTGKASDFIVGAMPEIVPEAAVTAQADGKNVQTCRGDAMTEMAKTVKANDCTVEARPEIAPELAVTAQGDANAKIEMAKTVKANDCTVEARPEIAPELAVTAQGDANDEQLQTPMRRFTRSALKTEEDTMVSQCDRIKIVDVHETDSVGTMSTPARLELKMSKKVALTKIPTKLRDLLETGLLEGLSVRYIRGTTKGRGRPAKGLRGEIRGSGILCFCDNCHGTSVVTPNQFELHANSANKRPPEYIYLENGKSLRDVLSMCKDASSDEVEMVIKNAIGSADAKIDASACMSAQEFQSPPVPSGEASSRSTSSAPATKLTDRMPSGSGTQSKAHGKLTRKDLRMHKLVFEEDALPDGTALAYYVRGQKLLEGYKKGHGIFCYCCNTEVSPSQFEAHAGCASRRKPYLYIYTSNGVSLHELSIKLSKERRSSAEENDDLCSICADGGDLLCCDNCPRAFHTECVCLPSIPTGTWYCKYCENMFAKERFVENNANAKAAGRVAGVDAIEQITRRCIRMVETLETEVSVCVLCRDQDFSKSGFGPRTVIICDQCEKEYHVGCLKEHNIDDLQELPKDKWFCCTDCSRIHFALEKVVSDGEQNIPESLLEVLKAKNEGKGSVNNSRLDIKWRLLSGKMSSEETRVWLSSAVSIFHEQFDPIADASTSRLDLIPHMVYGRSFKDQDYGGMFCAILLVNSLVVSAGIFRVFGKEVAELPLVATSTNCQGQGYFQSLFSCVENLLRSLKVENLVLPSAEEAEAIWTNRFSFTKIPEEQMKQYRKNYQMMVFSGTSMLQKQLLVGAMVPKRWIVSVVEHSSLFNSIPNNGCGGWWVGVVILIIINTLSSSTTAYPARSINGFEEGGSCYFDHYQHSFVLNNIPGEVHQRIQYSEKYFDDTYEYRHVVLPPDVAKLLPKNRLLSENEWRAIGVQQSRGWVHYAIHRPEPHIMLFRRPLNYQQQQENQTQQVLLAK</sequence>
<dbReference type="STRING" id="4081.A0A3Q7IZN9"/>
<proteinExistence type="inferred from homology"/>
<dbReference type="PROSITE" id="PS01359">
    <property type="entry name" value="ZF_PHD_1"/>
    <property type="match status" value="1"/>
</dbReference>
<dbReference type="PROSITE" id="PS00944">
    <property type="entry name" value="CKS_1"/>
    <property type="match status" value="1"/>
</dbReference>
<dbReference type="PANTHER" id="PTHR47025">
    <property type="entry name" value="AUTOIMMUNE REGULATOR"/>
    <property type="match status" value="1"/>
</dbReference>
<feature type="domain" description="PHD-type" evidence="12">
    <location>
        <begin position="719"/>
        <end position="764"/>
    </location>
</feature>
<keyword evidence="7" id="KW-0539">Nucleus</keyword>
<dbReference type="PROSITE" id="PS50016">
    <property type="entry name" value="ZF_PHD_2"/>
    <property type="match status" value="2"/>
</dbReference>
<dbReference type="Gene3D" id="3.30.40.10">
    <property type="entry name" value="Zinc/RING finger domain, C3HC4 (zinc finger)"/>
    <property type="match status" value="2"/>
</dbReference>
<feature type="region of interest" description="Disordered" evidence="11">
    <location>
        <begin position="215"/>
        <end position="246"/>
    </location>
</feature>
<dbReference type="SMART" id="SM00249">
    <property type="entry name" value="PHD"/>
    <property type="match status" value="2"/>
</dbReference>
<dbReference type="InterPro" id="IPR000789">
    <property type="entry name" value="Cyclin-dep_kinase_reg-sub"/>
</dbReference>
<dbReference type="SUPFAM" id="SSF57903">
    <property type="entry name" value="FYVE/PHD zinc finger"/>
    <property type="match status" value="2"/>
</dbReference>
<evidence type="ECO:0000256" key="11">
    <source>
        <dbReference type="SAM" id="MobiDB-lite"/>
    </source>
</evidence>
<dbReference type="InterPro" id="IPR001965">
    <property type="entry name" value="Znf_PHD"/>
</dbReference>
<organism evidence="13">
    <name type="scientific">Solanum lycopersicum</name>
    <name type="common">Tomato</name>
    <name type="synonym">Lycopersicon esculentum</name>
    <dbReference type="NCBI Taxonomy" id="4081"/>
    <lineage>
        <taxon>Eukaryota</taxon>
        <taxon>Viridiplantae</taxon>
        <taxon>Streptophyta</taxon>
        <taxon>Embryophyta</taxon>
        <taxon>Tracheophyta</taxon>
        <taxon>Spermatophyta</taxon>
        <taxon>Magnoliopsida</taxon>
        <taxon>eudicotyledons</taxon>
        <taxon>Gunneridae</taxon>
        <taxon>Pentapetalae</taxon>
        <taxon>asterids</taxon>
        <taxon>lamiids</taxon>
        <taxon>Solanales</taxon>
        <taxon>Solanaceae</taxon>
        <taxon>Solanoideae</taxon>
        <taxon>Solaneae</taxon>
        <taxon>Solanum</taxon>
        <taxon>Solanum subgen. Lycopersicon</taxon>
    </lineage>
</organism>
<keyword evidence="6" id="KW-0862">Zinc</keyword>
<dbReference type="Gene3D" id="3.30.170.10">
    <property type="entry name" value="Cyclin-dependent kinase, regulatory subunit"/>
    <property type="match status" value="1"/>
</dbReference>
<evidence type="ECO:0000256" key="6">
    <source>
        <dbReference type="ARBA" id="ARBA00022833"/>
    </source>
</evidence>
<dbReference type="SUPFAM" id="SSF55729">
    <property type="entry name" value="Acyl-CoA N-acyltransferases (Nat)"/>
    <property type="match status" value="1"/>
</dbReference>
<evidence type="ECO:0000256" key="3">
    <source>
        <dbReference type="ARBA" id="ARBA00022618"/>
    </source>
</evidence>
<reference evidence="13" key="1">
    <citation type="journal article" date="2012" name="Nature">
        <title>The tomato genome sequence provides insights into fleshy fruit evolution.</title>
        <authorList>
            <consortium name="Tomato Genome Consortium"/>
        </authorList>
    </citation>
    <scope>NUCLEOTIDE SEQUENCE [LARGE SCALE GENOMIC DNA]</scope>
    <source>
        <strain evidence="13">cv. Heinz 1706</strain>
    </source>
</reference>
<dbReference type="PaxDb" id="4081-Solyc11g066480.1.1"/>
<dbReference type="InterPro" id="IPR011011">
    <property type="entry name" value="Znf_FYVE_PHD"/>
</dbReference>
<evidence type="ECO:0000259" key="12">
    <source>
        <dbReference type="PROSITE" id="PS50016"/>
    </source>
</evidence>